<dbReference type="OrthoDB" id="271560at2759"/>
<feature type="domain" description="Flagellar attachment zone protein 1 conserved" evidence="2">
    <location>
        <begin position="473"/>
        <end position="562"/>
    </location>
</feature>
<evidence type="ECO:0000259" key="2">
    <source>
        <dbReference type="Pfam" id="PF23398"/>
    </source>
</evidence>
<organism evidence="3 4">
    <name type="scientific">Trypanosoma brucei gambiense (strain MHOM/CI/86/DAL972)</name>
    <dbReference type="NCBI Taxonomy" id="679716"/>
    <lineage>
        <taxon>Eukaryota</taxon>
        <taxon>Discoba</taxon>
        <taxon>Euglenozoa</taxon>
        <taxon>Kinetoplastea</taxon>
        <taxon>Metakinetoplastina</taxon>
        <taxon>Trypanosomatida</taxon>
        <taxon>Trypanosomatidae</taxon>
        <taxon>Trypanosoma</taxon>
    </lineage>
</organism>
<dbReference type="Proteomes" id="UP000002316">
    <property type="component" value="Chromosome 9"/>
</dbReference>
<evidence type="ECO:0000313" key="4">
    <source>
        <dbReference type="Proteomes" id="UP000002316"/>
    </source>
</evidence>
<feature type="region of interest" description="Disordered" evidence="1">
    <location>
        <begin position="682"/>
        <end position="761"/>
    </location>
</feature>
<proteinExistence type="predicted"/>
<sequence length="761" mass="86467">MTGMNRSCLEVNVSDYICLERIGGDYEWSNTLARVIGLPTSQHVRVELFDRVDAVPGGFEPYAEKLGELAVQQDRLDGLNELKALQQQYQQLVEDEDRSSERLCRAREVTQEKQAIAAAFTRQQMVELDQVRAAIEQVPARSWRIIRNINNPSEELFSLVRALMIALQEDHNGSWESMQIVMRQSDFVGRIMELDCTVAPLSKLQRKKIKNELALVPAESLKERRGKSDSFPKLLRGAPLPVVIRRWLNVQMACSRAREAEERVADRLVVKHDRMAALLSEVNGLRGKIAMLGVQISEKKQALIGEEPLDLLNDEEEPINVEGCYVQRTTNGRVVSDIVSLDSVLLVFGPKESKTLLGKEIPVYVQLQPEEVLKMQQTVRTVNDLHDIDELEALFAAEERDDREKRELQLRMEELSKKELFTEDDEEEMRQLDAFLTDVDRRHERTVWRRRCLEKAGRDKLYLEKRRRIENTVYSDLHIFFTGDKWQEVLDNEEHREYLDAAFKEDASATLRLPKENFTNLTFEGYPLEASFTTEHDKSTPKEELQALLERCAFPTVCAFYHSLTGGTTKSMSKLRIDEWLVQLRRERMWELNFAGSGLVETLEDFGDEDYGYTDDEDYRKPCVEIAEVRCDYDPAVRYGYALLGYNEAADDFFDRGGRREQQTSSRQASAVRRDQVLAGTMKQLGGGDSPKSDGSNSDIPGPEGEAPTAAEHPADKLPSAELEELSFNDVAAGAAPGADEPSINDVEELGSEDASVQQAS</sequence>
<gene>
    <name evidence="3" type="ORF">TbgDal_IX1070</name>
</gene>
<evidence type="ECO:0000313" key="3">
    <source>
        <dbReference type="EMBL" id="CBH14033.1"/>
    </source>
</evidence>
<name>C9ZX89_TRYB9</name>
<dbReference type="VEuPathDB" id="TriTrypDB:Tbg972.9.1070"/>
<dbReference type="AlphaFoldDB" id="C9ZX89"/>
<dbReference type="RefSeq" id="XP_011776304.1">
    <property type="nucleotide sequence ID" value="XM_011778002.1"/>
</dbReference>
<evidence type="ECO:0000256" key="1">
    <source>
        <dbReference type="SAM" id="MobiDB-lite"/>
    </source>
</evidence>
<dbReference type="InterPro" id="IPR056614">
    <property type="entry name" value="FAZ1_cons"/>
</dbReference>
<dbReference type="Gene3D" id="1.20.920.60">
    <property type="match status" value="1"/>
</dbReference>
<dbReference type="FunFam" id="1.20.920.60:FF:000002">
    <property type="entry name" value="Uncharacterized protein"/>
    <property type="match status" value="1"/>
</dbReference>
<protein>
    <recommendedName>
        <fullName evidence="2">Flagellar attachment zone protein 1 conserved domain-containing protein</fullName>
    </recommendedName>
</protein>
<dbReference type="KEGG" id="tbg:TbgDal_IX1070"/>
<dbReference type="Pfam" id="PF23398">
    <property type="entry name" value="FAZ1_cons"/>
    <property type="match status" value="1"/>
</dbReference>
<dbReference type="EMBL" id="FN554972">
    <property type="protein sequence ID" value="CBH14033.1"/>
    <property type="molecule type" value="Genomic_DNA"/>
</dbReference>
<dbReference type="GeneID" id="23860086"/>
<accession>C9ZX89</accession>
<reference evidence="4" key="1">
    <citation type="journal article" date="2010" name="PLoS Negl. Trop. Dis.">
        <title>The genome sequence of Trypanosoma brucei gambiense, causative agent of chronic human african trypanosomiasis.</title>
        <authorList>
            <person name="Jackson A.P."/>
            <person name="Sanders M."/>
            <person name="Berry A."/>
            <person name="McQuillan J."/>
            <person name="Aslett M.A."/>
            <person name="Quail M.A."/>
            <person name="Chukualim B."/>
            <person name="Capewell P."/>
            <person name="MacLeod A."/>
            <person name="Melville S.E."/>
            <person name="Gibson W."/>
            <person name="Barry J.D."/>
            <person name="Berriman M."/>
            <person name="Hertz-Fowler C."/>
        </authorList>
    </citation>
    <scope>NUCLEOTIDE SEQUENCE [LARGE SCALE GENOMIC DNA]</scope>
    <source>
        <strain evidence="4">MHOM/CI/86/DAL972</strain>
    </source>
</reference>